<keyword evidence="10" id="KW-0472">Membrane</keyword>
<keyword evidence="7" id="KW-0067">ATP-binding</keyword>
<reference evidence="12 13" key="1">
    <citation type="submission" date="2020-08" db="EMBL/GenBank/DDBJ databases">
        <title>A Genomic Blueprint of the Chicken Gut Microbiome.</title>
        <authorList>
            <person name="Gilroy R."/>
            <person name="Ravi A."/>
            <person name="Getino M."/>
            <person name="Pursley I."/>
            <person name="Horton D.L."/>
            <person name="Alikhan N.-F."/>
            <person name="Baker D."/>
            <person name="Gharbi K."/>
            <person name="Hall N."/>
            <person name="Watson M."/>
            <person name="Adriaenssens E.M."/>
            <person name="Foster-Nyarko E."/>
            <person name="Jarju S."/>
            <person name="Secka A."/>
            <person name="Antonio M."/>
            <person name="Oren A."/>
            <person name="Chaudhuri R."/>
            <person name="La Ragione R.M."/>
            <person name="Hildebrand F."/>
            <person name="Pallen M.J."/>
        </authorList>
    </citation>
    <scope>NUCLEOTIDE SEQUENCE [LARGE SCALE GENOMIC DNA]</scope>
    <source>
        <strain evidence="12 13">Sa3CVN1</strain>
    </source>
</reference>
<dbReference type="SUPFAM" id="SSF55874">
    <property type="entry name" value="ATPase domain of HSP90 chaperone/DNA topoisomerase II/histidine kinase"/>
    <property type="match status" value="1"/>
</dbReference>
<proteinExistence type="predicted"/>
<keyword evidence="6 12" id="KW-0418">Kinase</keyword>
<comment type="caution">
    <text evidence="12">The sequence shown here is derived from an EMBL/GenBank/DDBJ whole genome shotgun (WGS) entry which is preliminary data.</text>
</comment>
<evidence type="ECO:0000313" key="12">
    <source>
        <dbReference type="EMBL" id="MBD7912280.1"/>
    </source>
</evidence>
<dbReference type="InterPro" id="IPR011712">
    <property type="entry name" value="Sig_transdc_His_kin_sub3_dim/P"/>
</dbReference>
<evidence type="ECO:0000256" key="4">
    <source>
        <dbReference type="ARBA" id="ARBA00022679"/>
    </source>
</evidence>
<organism evidence="12 13">
    <name type="scientific">Clostridium cibarium</name>
    <dbReference type="NCBI Taxonomy" id="2762247"/>
    <lineage>
        <taxon>Bacteria</taxon>
        <taxon>Bacillati</taxon>
        <taxon>Bacillota</taxon>
        <taxon>Clostridia</taxon>
        <taxon>Eubacteriales</taxon>
        <taxon>Clostridiaceae</taxon>
        <taxon>Clostridium</taxon>
    </lineage>
</organism>
<feature type="transmembrane region" description="Helical" evidence="10">
    <location>
        <begin position="62"/>
        <end position="83"/>
    </location>
</feature>
<dbReference type="Pfam" id="PF07730">
    <property type="entry name" value="HisKA_3"/>
    <property type="match status" value="1"/>
</dbReference>
<keyword evidence="4" id="KW-0808">Transferase</keyword>
<dbReference type="InterPro" id="IPR050482">
    <property type="entry name" value="Sensor_HK_TwoCompSys"/>
</dbReference>
<keyword evidence="13" id="KW-1185">Reference proteome</keyword>
<accession>A0ABR8PVW5</accession>
<feature type="transmembrane region" description="Helical" evidence="10">
    <location>
        <begin position="89"/>
        <end position="110"/>
    </location>
</feature>
<evidence type="ECO:0000256" key="7">
    <source>
        <dbReference type="ARBA" id="ARBA00022840"/>
    </source>
</evidence>
<dbReference type="PANTHER" id="PTHR24421">
    <property type="entry name" value="NITRATE/NITRITE SENSOR PROTEIN NARX-RELATED"/>
    <property type="match status" value="1"/>
</dbReference>
<evidence type="ECO:0000256" key="1">
    <source>
        <dbReference type="ARBA" id="ARBA00000085"/>
    </source>
</evidence>
<evidence type="ECO:0000259" key="11">
    <source>
        <dbReference type="Pfam" id="PF07730"/>
    </source>
</evidence>
<comment type="catalytic activity">
    <reaction evidence="1">
        <text>ATP + protein L-histidine = ADP + protein N-phospho-L-histidine.</text>
        <dbReference type="EC" id="2.7.13.3"/>
    </reaction>
</comment>
<dbReference type="PANTHER" id="PTHR24421:SF10">
    <property type="entry name" value="NITRATE_NITRITE SENSOR PROTEIN NARQ"/>
    <property type="match status" value="1"/>
</dbReference>
<keyword evidence="5" id="KW-0547">Nucleotide-binding</keyword>
<dbReference type="Gene3D" id="3.30.565.10">
    <property type="entry name" value="Histidine kinase-like ATPase, C-terminal domain"/>
    <property type="match status" value="1"/>
</dbReference>
<sequence length="339" mass="38169">MIIDYIRNTNKLTIASEGIYNCSLLFTIIVSSLSTYFIRGFGASTYLICALQELLQLNGKRLKTFFLIHFSLYMTLVITDIGIPNNWDSFSSLIAVILSYFAMTGTIYTLRVIRTEKEEVSKLNMKLEQYALEVEELTASKERSMMAQELHDSVGHSLMALAMHLEFAKKMCDTNPEKLKEILVKSEDIAKSSINNLREAVTLLKKEQEMKSFNASIDDIMNNFLLLNDIKINFNTNENLDDLAPIIKAYFYKTIKESITNSIKHGKATEINILISRANNKINLILTDNGIGCSKIIKSNGLLGIEGRTASLKGSVNYFSDDNFGFGIDICIPILTEET</sequence>
<feature type="coiled-coil region" evidence="9">
    <location>
        <begin position="113"/>
        <end position="140"/>
    </location>
</feature>
<keyword evidence="3" id="KW-0597">Phosphoprotein</keyword>
<keyword evidence="10" id="KW-1133">Transmembrane helix</keyword>
<evidence type="ECO:0000256" key="3">
    <source>
        <dbReference type="ARBA" id="ARBA00022553"/>
    </source>
</evidence>
<gene>
    <name evidence="12" type="ORF">H9661_13035</name>
</gene>
<evidence type="ECO:0000256" key="10">
    <source>
        <dbReference type="SAM" id="Phobius"/>
    </source>
</evidence>
<evidence type="ECO:0000256" key="8">
    <source>
        <dbReference type="ARBA" id="ARBA00023012"/>
    </source>
</evidence>
<evidence type="ECO:0000256" key="9">
    <source>
        <dbReference type="SAM" id="Coils"/>
    </source>
</evidence>
<name>A0ABR8PVW5_9CLOT</name>
<dbReference type="Proteomes" id="UP000627781">
    <property type="component" value="Unassembled WGS sequence"/>
</dbReference>
<dbReference type="Gene3D" id="1.20.5.1930">
    <property type="match status" value="1"/>
</dbReference>
<evidence type="ECO:0000256" key="5">
    <source>
        <dbReference type="ARBA" id="ARBA00022741"/>
    </source>
</evidence>
<dbReference type="EC" id="2.7.13.3" evidence="2"/>
<keyword evidence="8" id="KW-0902">Two-component regulatory system</keyword>
<keyword evidence="10" id="KW-0812">Transmembrane</keyword>
<protein>
    <recommendedName>
        <fullName evidence="2">histidine kinase</fullName>
        <ecNumber evidence="2">2.7.13.3</ecNumber>
    </recommendedName>
</protein>
<evidence type="ECO:0000256" key="6">
    <source>
        <dbReference type="ARBA" id="ARBA00022777"/>
    </source>
</evidence>
<keyword evidence="9" id="KW-0175">Coiled coil</keyword>
<feature type="domain" description="Signal transduction histidine kinase subgroup 3 dimerisation and phosphoacceptor" evidence="11">
    <location>
        <begin position="142"/>
        <end position="208"/>
    </location>
</feature>
<dbReference type="EMBL" id="JACSRA010000021">
    <property type="protein sequence ID" value="MBD7912280.1"/>
    <property type="molecule type" value="Genomic_DNA"/>
</dbReference>
<dbReference type="GO" id="GO:0016301">
    <property type="term" value="F:kinase activity"/>
    <property type="evidence" value="ECO:0007669"/>
    <property type="project" value="UniProtKB-KW"/>
</dbReference>
<dbReference type="InterPro" id="IPR036890">
    <property type="entry name" value="HATPase_C_sf"/>
</dbReference>
<evidence type="ECO:0000256" key="2">
    <source>
        <dbReference type="ARBA" id="ARBA00012438"/>
    </source>
</evidence>
<evidence type="ECO:0000313" key="13">
    <source>
        <dbReference type="Proteomes" id="UP000627781"/>
    </source>
</evidence>